<keyword evidence="4 6" id="KW-0964">Secreted</keyword>
<dbReference type="PANTHER" id="PTHR31232:SF137">
    <property type="entry name" value="S-PROTEIN HOMOLOG"/>
    <property type="match status" value="1"/>
</dbReference>
<dbReference type="AlphaFoldDB" id="A0AAE0A3L7"/>
<evidence type="ECO:0000313" key="8">
    <source>
        <dbReference type="Proteomes" id="UP001281410"/>
    </source>
</evidence>
<dbReference type="InterPro" id="IPR010264">
    <property type="entry name" value="Self-incomp_S1"/>
</dbReference>
<keyword evidence="8" id="KW-1185">Reference proteome</keyword>
<proteinExistence type="inferred from homology"/>
<evidence type="ECO:0000256" key="2">
    <source>
        <dbReference type="ARBA" id="ARBA00005581"/>
    </source>
</evidence>
<dbReference type="Proteomes" id="UP001281410">
    <property type="component" value="Unassembled WGS sequence"/>
</dbReference>
<reference evidence="7" key="1">
    <citation type="journal article" date="2023" name="Plant J.">
        <title>Genome sequences and population genomics provide insights into the demographic history, inbreeding, and mutation load of two 'living fossil' tree species of Dipteronia.</title>
        <authorList>
            <person name="Feng Y."/>
            <person name="Comes H.P."/>
            <person name="Chen J."/>
            <person name="Zhu S."/>
            <person name="Lu R."/>
            <person name="Zhang X."/>
            <person name="Li P."/>
            <person name="Qiu J."/>
            <person name="Olsen K.M."/>
            <person name="Qiu Y."/>
        </authorList>
    </citation>
    <scope>NUCLEOTIDE SEQUENCE</scope>
    <source>
        <strain evidence="7">NBL</strain>
    </source>
</reference>
<keyword evidence="3 6" id="KW-0713">Self-incompatibility</keyword>
<name>A0AAE0A3L7_9ROSI</name>
<evidence type="ECO:0000256" key="4">
    <source>
        <dbReference type="ARBA" id="ARBA00022525"/>
    </source>
</evidence>
<evidence type="ECO:0000256" key="1">
    <source>
        <dbReference type="ARBA" id="ARBA00004613"/>
    </source>
</evidence>
<organism evidence="7 8">
    <name type="scientific">Dipteronia sinensis</name>
    <dbReference type="NCBI Taxonomy" id="43782"/>
    <lineage>
        <taxon>Eukaryota</taxon>
        <taxon>Viridiplantae</taxon>
        <taxon>Streptophyta</taxon>
        <taxon>Embryophyta</taxon>
        <taxon>Tracheophyta</taxon>
        <taxon>Spermatophyta</taxon>
        <taxon>Magnoliopsida</taxon>
        <taxon>eudicotyledons</taxon>
        <taxon>Gunneridae</taxon>
        <taxon>Pentapetalae</taxon>
        <taxon>rosids</taxon>
        <taxon>malvids</taxon>
        <taxon>Sapindales</taxon>
        <taxon>Sapindaceae</taxon>
        <taxon>Hippocastanoideae</taxon>
        <taxon>Acereae</taxon>
        <taxon>Dipteronia</taxon>
    </lineage>
</organism>
<evidence type="ECO:0000256" key="5">
    <source>
        <dbReference type="ARBA" id="ARBA00022729"/>
    </source>
</evidence>
<gene>
    <name evidence="7" type="ORF">Dsin_023097</name>
</gene>
<dbReference type="GO" id="GO:0060320">
    <property type="term" value="P:rejection of self pollen"/>
    <property type="evidence" value="ECO:0007669"/>
    <property type="project" value="UniProtKB-KW"/>
</dbReference>
<dbReference type="EMBL" id="JANJYJ010000007">
    <property type="protein sequence ID" value="KAK3199682.1"/>
    <property type="molecule type" value="Genomic_DNA"/>
</dbReference>
<protein>
    <recommendedName>
        <fullName evidence="6">S-protein homolog</fullName>
    </recommendedName>
</protein>
<dbReference type="PANTHER" id="PTHR31232">
    <property type="match status" value="1"/>
</dbReference>
<comment type="caution">
    <text evidence="7">The sequence shown here is derived from an EMBL/GenBank/DDBJ whole genome shotgun (WGS) entry which is preliminary data.</text>
</comment>
<comment type="subcellular location">
    <subcellularLocation>
        <location evidence="1 6">Secreted</location>
    </subcellularLocation>
</comment>
<evidence type="ECO:0000313" key="7">
    <source>
        <dbReference type="EMBL" id="KAK3199682.1"/>
    </source>
</evidence>
<evidence type="ECO:0000256" key="3">
    <source>
        <dbReference type="ARBA" id="ARBA00022471"/>
    </source>
</evidence>
<keyword evidence="5" id="KW-0732">Signal</keyword>
<sequence>MHCWSHDDDLGVHMLWMDNEWQLKFGKEFLGRTHFACNMQHGNKEKTVDVYDSNNEELNCGGRRHCHWLPAYSQLSKKSLLEL</sequence>
<evidence type="ECO:0000256" key="6">
    <source>
        <dbReference type="RuleBase" id="RU367044"/>
    </source>
</evidence>
<accession>A0AAE0A3L7</accession>
<comment type="similarity">
    <text evidence="2 6">Belongs to the plant self-incompatibility (S1) protein family.</text>
</comment>
<dbReference type="GO" id="GO:0005576">
    <property type="term" value="C:extracellular region"/>
    <property type="evidence" value="ECO:0007669"/>
    <property type="project" value="UniProtKB-SubCell"/>
</dbReference>
<dbReference type="Pfam" id="PF05938">
    <property type="entry name" value="Self-incomp_S1"/>
    <property type="match status" value="1"/>
</dbReference>